<evidence type="ECO:0000313" key="3">
    <source>
        <dbReference type="EMBL" id="OCF47653.1"/>
    </source>
</evidence>
<keyword evidence="5" id="KW-1185">Reference proteome</keyword>
<evidence type="ECO:0000256" key="1">
    <source>
        <dbReference type="SAM" id="SignalP"/>
    </source>
</evidence>
<dbReference type="RefSeq" id="XP_019008872.1">
    <property type="nucleotide sequence ID" value="XM_019158259.1"/>
</dbReference>
<dbReference type="EMBL" id="CP144520">
    <property type="protein sequence ID" value="WWC67561.1"/>
    <property type="molecule type" value="Genomic_DNA"/>
</dbReference>
<dbReference type="GeneID" id="30174927"/>
<dbReference type="InterPro" id="IPR048661">
    <property type="entry name" value="CPL1-like"/>
</dbReference>
<protein>
    <recommendedName>
        <fullName evidence="2">Protein CPL1-like domain-containing protein</fullName>
    </recommendedName>
</protein>
<keyword evidence="1" id="KW-0732">Signal</keyword>
<dbReference type="KEGG" id="kpin:30174927"/>
<gene>
    <name evidence="3" type="ORF">I206_06558</name>
    <name evidence="4" type="ORF">I206_101470</name>
</gene>
<dbReference type="PANTHER" id="PTHR35192">
    <property type="entry name" value="PROTEIN, PUTATIVE-RELATED"/>
    <property type="match status" value="1"/>
</dbReference>
<dbReference type="Pfam" id="PF21671">
    <property type="entry name" value="CPL1-like"/>
    <property type="match status" value="1"/>
</dbReference>
<feature type="signal peptide" evidence="1">
    <location>
        <begin position="1"/>
        <end position="20"/>
    </location>
</feature>
<evidence type="ECO:0000313" key="5">
    <source>
        <dbReference type="Proteomes" id="UP000094020"/>
    </source>
</evidence>
<feature type="chain" id="PRO_5008628220" description="Protein CPL1-like domain-containing protein" evidence="1">
    <location>
        <begin position="21"/>
        <end position="315"/>
    </location>
</feature>
<dbReference type="OrthoDB" id="2560920at2759"/>
<dbReference type="PANTHER" id="PTHR35192:SF2">
    <property type="entry name" value="APPLE DOMAIN-CONTAINING PROTEIN"/>
    <property type="match status" value="1"/>
</dbReference>
<dbReference type="STRING" id="1296096.A0A1B9HWK5"/>
<accession>A0A1B9HWK5</accession>
<reference evidence="3" key="3">
    <citation type="submission" date="2016-07" db="EMBL/GenBank/DDBJ databases">
        <title>Evolution of pathogenesis and genome organization in the Tremellales.</title>
        <authorList>
            <person name="Cuomo C."/>
            <person name="Litvintseva A."/>
            <person name="Heitman J."/>
            <person name="Chen Y."/>
            <person name="Sun S."/>
            <person name="Springer D."/>
            <person name="Dromer F."/>
            <person name="Young S."/>
            <person name="Zeng Q."/>
            <person name="Chapman S."/>
            <person name="Gujja S."/>
            <person name="Saif S."/>
            <person name="Birren B."/>
        </authorList>
    </citation>
    <scope>NUCLEOTIDE SEQUENCE</scope>
    <source>
        <strain evidence="3">CBS 10737</strain>
    </source>
</reference>
<organism evidence="3">
    <name type="scientific">Kwoniella pini CBS 10737</name>
    <dbReference type="NCBI Taxonomy" id="1296096"/>
    <lineage>
        <taxon>Eukaryota</taxon>
        <taxon>Fungi</taxon>
        <taxon>Dikarya</taxon>
        <taxon>Basidiomycota</taxon>
        <taxon>Agaricomycotina</taxon>
        <taxon>Tremellomycetes</taxon>
        <taxon>Tremellales</taxon>
        <taxon>Cryptococcaceae</taxon>
        <taxon>Kwoniella</taxon>
    </lineage>
</organism>
<sequence length="315" mass="33377">MLPRMMFVLTTLTLLSLTQAATFVGCVLSLTVSLTAQNGARVSNQNACNTRCIATKFQYSYFTANTLLGTINCYCDNVGTYVASSSYLVGSSSDPSSCLDTSQATATDLRTTFNFEGCSDTLTGVTIDVAQGTILGGAIVQDPHACFQRCAGNGNAYFIPIAPSITALLPTYGCVCDYSGSGTAGTCGILEFYRYTHSATASQNAQARKREVESLAVKESGKSFCPKQMISCRVPGVEDSWECVDPQADLESCGGCTSGEYKDSGFINFTATGQDCTDMPGVLMGGSTCTNGDCVAFACKRKWTLRDGRCVRGRS</sequence>
<reference evidence="3" key="1">
    <citation type="submission" date="2013-07" db="EMBL/GenBank/DDBJ databases">
        <title>The Genome Sequence of Cryptococcus pinus CBS10737.</title>
        <authorList>
            <consortium name="The Broad Institute Genome Sequencing Platform"/>
            <person name="Cuomo C."/>
            <person name="Litvintseva A."/>
            <person name="Chen Y."/>
            <person name="Heitman J."/>
            <person name="Sun S."/>
            <person name="Springer D."/>
            <person name="Dromer F."/>
            <person name="Young S.K."/>
            <person name="Zeng Q."/>
            <person name="Gargeya S."/>
            <person name="Fitzgerald M."/>
            <person name="Abouelleil A."/>
            <person name="Alvarado L."/>
            <person name="Berlin A.M."/>
            <person name="Chapman S.B."/>
            <person name="Dewar J."/>
            <person name="Goldberg J."/>
            <person name="Griggs A."/>
            <person name="Gujja S."/>
            <person name="Hansen M."/>
            <person name="Howarth C."/>
            <person name="Imamovic A."/>
            <person name="Larimer J."/>
            <person name="McCowan C."/>
            <person name="Murphy C."/>
            <person name="Pearson M."/>
            <person name="Priest M."/>
            <person name="Roberts A."/>
            <person name="Saif S."/>
            <person name="Shea T."/>
            <person name="Sykes S."/>
            <person name="Wortman J."/>
            <person name="Nusbaum C."/>
            <person name="Birren B."/>
        </authorList>
    </citation>
    <scope>NUCLEOTIDE SEQUENCE [LARGE SCALE GENOMIC DNA]</scope>
    <source>
        <strain evidence="3">CBS 10737</strain>
    </source>
</reference>
<feature type="domain" description="Protein CPL1-like" evidence="2">
    <location>
        <begin position="241"/>
        <end position="307"/>
    </location>
</feature>
<proteinExistence type="predicted"/>
<dbReference type="AlphaFoldDB" id="A0A1B9HWK5"/>
<evidence type="ECO:0000313" key="4">
    <source>
        <dbReference type="EMBL" id="WWC67561.1"/>
    </source>
</evidence>
<dbReference type="InterPro" id="IPR038955">
    <property type="entry name" value="PriA/CPL1_fungi"/>
</dbReference>
<name>A0A1B9HWK5_9TREE</name>
<dbReference type="EMBL" id="KV700116">
    <property type="protein sequence ID" value="OCF47653.1"/>
    <property type="molecule type" value="Genomic_DNA"/>
</dbReference>
<dbReference type="PROSITE" id="PS51257">
    <property type="entry name" value="PROKAR_LIPOPROTEIN"/>
    <property type="match status" value="1"/>
</dbReference>
<reference evidence="4" key="4">
    <citation type="submission" date="2024-02" db="EMBL/GenBank/DDBJ databases">
        <title>Comparative genomics of Cryptococcus and Kwoniella reveals pathogenesis evolution and contrasting modes of karyotype evolution via chromosome fusion or intercentromeric recombination.</title>
        <authorList>
            <person name="Coelho M.A."/>
            <person name="David-Palma M."/>
            <person name="Shea T."/>
            <person name="Bowers K."/>
            <person name="McGinley-Smith S."/>
            <person name="Mohammad A.W."/>
            <person name="Gnirke A."/>
            <person name="Yurkov A.M."/>
            <person name="Nowrousian M."/>
            <person name="Sun S."/>
            <person name="Cuomo C.A."/>
            <person name="Heitman J."/>
        </authorList>
    </citation>
    <scope>NUCLEOTIDE SEQUENCE</scope>
    <source>
        <strain evidence="4">CBS 10737</strain>
    </source>
</reference>
<evidence type="ECO:0000259" key="2">
    <source>
        <dbReference type="Pfam" id="PF21671"/>
    </source>
</evidence>
<dbReference type="Proteomes" id="UP000094020">
    <property type="component" value="Chromosome 2"/>
</dbReference>
<reference evidence="4" key="2">
    <citation type="submission" date="2013-07" db="EMBL/GenBank/DDBJ databases">
        <authorList>
            <consortium name="The Broad Institute Genome Sequencing Platform"/>
            <person name="Cuomo C."/>
            <person name="Litvintseva A."/>
            <person name="Chen Y."/>
            <person name="Heitman J."/>
            <person name="Sun S."/>
            <person name="Springer D."/>
            <person name="Dromer F."/>
            <person name="Young S.K."/>
            <person name="Zeng Q."/>
            <person name="Gargeya S."/>
            <person name="Fitzgerald M."/>
            <person name="Abouelleil A."/>
            <person name="Alvarado L."/>
            <person name="Berlin A.M."/>
            <person name="Chapman S.B."/>
            <person name="Dewar J."/>
            <person name="Goldberg J."/>
            <person name="Griggs A."/>
            <person name="Gujja S."/>
            <person name="Hansen M."/>
            <person name="Howarth C."/>
            <person name="Imamovic A."/>
            <person name="Larimer J."/>
            <person name="McCowan C."/>
            <person name="Murphy C."/>
            <person name="Pearson M."/>
            <person name="Priest M."/>
            <person name="Roberts A."/>
            <person name="Saif S."/>
            <person name="Shea T."/>
            <person name="Sykes S."/>
            <person name="Wortman J."/>
            <person name="Nusbaum C."/>
            <person name="Birren B."/>
        </authorList>
    </citation>
    <scope>NUCLEOTIDE SEQUENCE</scope>
    <source>
        <strain evidence="4">CBS 10737</strain>
    </source>
</reference>